<dbReference type="EMBL" id="AWWV01010333">
    <property type="protein sequence ID" value="OMO80007.1"/>
    <property type="molecule type" value="Genomic_DNA"/>
</dbReference>
<dbReference type="Pfam" id="PF06244">
    <property type="entry name" value="Ccdc124"/>
    <property type="match status" value="1"/>
</dbReference>
<gene>
    <name evidence="4" type="ORF">CCACVL1_13225</name>
</gene>
<dbReference type="AlphaFoldDB" id="A0A1R3IBQ6"/>
<dbReference type="Gene3D" id="3.30.200.20">
    <property type="entry name" value="Phosphorylase Kinase, domain 1"/>
    <property type="match status" value="1"/>
</dbReference>
<dbReference type="OrthoDB" id="4062651at2759"/>
<dbReference type="InterPro" id="IPR046958">
    <property type="entry name" value="RBK1/2/STUNTED"/>
</dbReference>
<feature type="domain" description="Protein kinase" evidence="3">
    <location>
        <begin position="395"/>
        <end position="667"/>
    </location>
</feature>
<dbReference type="FunFam" id="1.10.510.10:FF:000095">
    <property type="entry name" value="protein STRUBBELIG-RECEPTOR FAMILY 8"/>
    <property type="match status" value="1"/>
</dbReference>
<dbReference type="PANTHER" id="PTHR47987">
    <property type="entry name" value="OS08G0249100 PROTEIN"/>
    <property type="match status" value="1"/>
</dbReference>
<name>A0A1R3IBQ6_COCAP</name>
<dbReference type="PANTHER" id="PTHR47987:SF11">
    <property type="entry name" value="RECEPTOR-LIKE CYTOSOLIC SERINE_THREONINE-PROTEIN KINASE RBK1 ISOFORM X1"/>
    <property type="match status" value="1"/>
</dbReference>
<dbReference type="Gramene" id="OMO80007">
    <property type="protein sequence ID" value="OMO80007"/>
    <property type="gene ID" value="CCACVL1_13225"/>
</dbReference>
<protein>
    <recommendedName>
        <fullName evidence="3">Protein kinase domain-containing protein</fullName>
    </recommendedName>
</protein>
<dbReference type="InterPro" id="IPR054414">
    <property type="entry name" value="Ccdc124/Oxs1_C"/>
</dbReference>
<dbReference type="FunFam" id="3.30.200.20:FF:000268">
    <property type="entry name" value="probable receptor-like serine/threonine-protein kinase At5g57670"/>
    <property type="match status" value="1"/>
</dbReference>
<dbReference type="SUPFAM" id="SSF56112">
    <property type="entry name" value="Protein kinase-like (PK-like)"/>
    <property type="match status" value="1"/>
</dbReference>
<dbReference type="GO" id="GO:0005524">
    <property type="term" value="F:ATP binding"/>
    <property type="evidence" value="ECO:0007669"/>
    <property type="project" value="UniProtKB-UniRule"/>
</dbReference>
<dbReference type="OMA" id="NCQPQLS"/>
<dbReference type="InterPro" id="IPR000719">
    <property type="entry name" value="Prot_kinase_dom"/>
</dbReference>
<dbReference type="GO" id="GO:0004672">
    <property type="term" value="F:protein kinase activity"/>
    <property type="evidence" value="ECO:0007669"/>
    <property type="project" value="InterPro"/>
</dbReference>
<dbReference type="STRING" id="210143.A0A1R3IBQ6"/>
<keyword evidence="1" id="KW-0547">Nucleotide-binding</keyword>
<evidence type="ECO:0000256" key="1">
    <source>
        <dbReference type="PROSITE-ProRule" id="PRU10141"/>
    </source>
</evidence>
<keyword evidence="5" id="KW-1185">Reference proteome</keyword>
<reference evidence="4 5" key="1">
    <citation type="submission" date="2013-09" db="EMBL/GenBank/DDBJ databases">
        <title>Corchorus capsularis genome sequencing.</title>
        <authorList>
            <person name="Alam M."/>
            <person name="Haque M.S."/>
            <person name="Islam M.S."/>
            <person name="Emdad E.M."/>
            <person name="Islam M.M."/>
            <person name="Ahmed B."/>
            <person name="Halim A."/>
            <person name="Hossen Q.M.M."/>
            <person name="Hossain M.Z."/>
            <person name="Ahmed R."/>
            <person name="Khan M.M."/>
            <person name="Islam R."/>
            <person name="Rashid M.M."/>
            <person name="Khan S.A."/>
            <person name="Rahman M.S."/>
            <person name="Alam M."/>
        </authorList>
    </citation>
    <scope>NUCLEOTIDE SEQUENCE [LARGE SCALE GENOMIC DNA]</scope>
    <source>
        <strain evidence="5">cv. CVL-1</strain>
        <tissue evidence="4">Whole seedling</tissue>
    </source>
</reference>
<evidence type="ECO:0000259" key="3">
    <source>
        <dbReference type="PROSITE" id="PS50011"/>
    </source>
</evidence>
<proteinExistence type="predicted"/>
<feature type="binding site" evidence="1">
    <location>
        <position position="423"/>
    </location>
    <ligand>
        <name>ATP</name>
        <dbReference type="ChEBI" id="CHEBI:30616"/>
    </ligand>
</feature>
<sequence>MPKKMGVNSKAEEARARKSATESERKEREAREKEEKYWREAEGPKSKAAKKREEESEKRAEAAARRAEARRQAEMEEKEIDKAMKKPDKKANRVAIPVPKIAVADNLPPDRHPERRLKASFKAFEEAELPRLKEEKPVLGGGINSFSTMTDSVMYSVMLGWKGKSKTIIVGLKADDCSRQMLLHFLSLCVKSGDNVLAVHVQKGNDAFDPNTFQIHEDLCKSKQVDFLVKICTGSSYISMLSHQVRENYATVLVIGCKLSGVKDSTVSTCLKNIPPTCTLLVMDNAGRIVIRRQGTSQQGSPGVTIQSYLPSLQINSDQVNQLTTSRQLHKSLTIPSSSRSPAICQIDSEGHGRQQSLKRNVSARRRFHRMVVPELQKSCRCFRPEELSVATDNFSPNMVIGKGGNSMVYRANLEDGQAAAVKVLKTTRWSAKDLSREVEMLSSIKHDNIVGIIGYCNSKELHAIVYNLLEGSLNQSLKQLKWVDRVGIAIGVAKALEYLHHCCDPPIIHRNVKPSNILLYDNCQPQLSDFGAAIMHHQSYQVPANTKPIDVVRTFGYLAPEYMVCGKIDEKIDVYSYGVVLLELITGKEAIQRNQTNHESLVLWARSLLRFGLCERLVDPFLERNYKKEEMEVMMFIARLCLMHSSSQRPTMKTILRLFEDSEYWLEMQREKDQLLNGFGSIGETDLWRQYELSSVATMSFRHT</sequence>
<dbReference type="InterPro" id="IPR011009">
    <property type="entry name" value="Kinase-like_dom_sf"/>
</dbReference>
<feature type="region of interest" description="Disordered" evidence="2">
    <location>
        <begin position="1"/>
        <end position="77"/>
    </location>
</feature>
<organism evidence="4 5">
    <name type="scientific">Corchorus capsularis</name>
    <name type="common">Jute</name>
    <dbReference type="NCBI Taxonomy" id="210143"/>
    <lineage>
        <taxon>Eukaryota</taxon>
        <taxon>Viridiplantae</taxon>
        <taxon>Streptophyta</taxon>
        <taxon>Embryophyta</taxon>
        <taxon>Tracheophyta</taxon>
        <taxon>Spermatophyta</taxon>
        <taxon>Magnoliopsida</taxon>
        <taxon>eudicotyledons</taxon>
        <taxon>Gunneridae</taxon>
        <taxon>Pentapetalae</taxon>
        <taxon>rosids</taxon>
        <taxon>malvids</taxon>
        <taxon>Malvales</taxon>
        <taxon>Malvaceae</taxon>
        <taxon>Grewioideae</taxon>
        <taxon>Apeibeae</taxon>
        <taxon>Corchorus</taxon>
    </lineage>
</organism>
<dbReference type="Pfam" id="PF00069">
    <property type="entry name" value="Pkinase"/>
    <property type="match status" value="1"/>
</dbReference>
<accession>A0A1R3IBQ6</accession>
<keyword evidence="1" id="KW-0067">ATP-binding</keyword>
<dbReference type="InterPro" id="IPR017441">
    <property type="entry name" value="Protein_kinase_ATP_BS"/>
</dbReference>
<evidence type="ECO:0000313" key="4">
    <source>
        <dbReference type="EMBL" id="OMO80007.1"/>
    </source>
</evidence>
<dbReference type="PROSITE" id="PS00107">
    <property type="entry name" value="PROTEIN_KINASE_ATP"/>
    <property type="match status" value="1"/>
</dbReference>
<dbReference type="Gene3D" id="1.10.510.10">
    <property type="entry name" value="Transferase(Phosphotransferase) domain 1"/>
    <property type="match status" value="1"/>
</dbReference>
<evidence type="ECO:0000256" key="2">
    <source>
        <dbReference type="SAM" id="MobiDB-lite"/>
    </source>
</evidence>
<dbReference type="Proteomes" id="UP000188268">
    <property type="component" value="Unassembled WGS sequence"/>
</dbReference>
<evidence type="ECO:0000313" key="5">
    <source>
        <dbReference type="Proteomes" id="UP000188268"/>
    </source>
</evidence>
<comment type="caution">
    <text evidence="4">The sequence shown here is derived from an EMBL/GenBank/DDBJ whole genome shotgun (WGS) entry which is preliminary data.</text>
</comment>
<dbReference type="PROSITE" id="PS50011">
    <property type="entry name" value="PROTEIN_KINASE_DOM"/>
    <property type="match status" value="1"/>
</dbReference>
<feature type="compositionally biased region" description="Basic and acidic residues" evidence="2">
    <location>
        <begin position="10"/>
        <end position="77"/>
    </location>
</feature>